<organism evidence="1 2">
    <name type="scientific">Araneus ventricosus</name>
    <name type="common">Orbweaver spider</name>
    <name type="synonym">Epeira ventricosa</name>
    <dbReference type="NCBI Taxonomy" id="182803"/>
    <lineage>
        <taxon>Eukaryota</taxon>
        <taxon>Metazoa</taxon>
        <taxon>Ecdysozoa</taxon>
        <taxon>Arthropoda</taxon>
        <taxon>Chelicerata</taxon>
        <taxon>Arachnida</taxon>
        <taxon>Araneae</taxon>
        <taxon>Araneomorphae</taxon>
        <taxon>Entelegynae</taxon>
        <taxon>Araneoidea</taxon>
        <taxon>Araneidae</taxon>
        <taxon>Araneus</taxon>
    </lineage>
</organism>
<protein>
    <submittedName>
        <fullName evidence="1">Uncharacterized protein</fullName>
    </submittedName>
</protein>
<gene>
    <name evidence="1" type="ORF">AVEN_227277_1</name>
</gene>
<comment type="caution">
    <text evidence="1">The sequence shown here is derived from an EMBL/GenBank/DDBJ whole genome shotgun (WGS) entry which is preliminary data.</text>
</comment>
<name>A0A4Y2MK86_ARAVE</name>
<dbReference type="EMBL" id="BGPR01007528">
    <property type="protein sequence ID" value="GBN27578.1"/>
    <property type="molecule type" value="Genomic_DNA"/>
</dbReference>
<evidence type="ECO:0000313" key="2">
    <source>
        <dbReference type="Proteomes" id="UP000499080"/>
    </source>
</evidence>
<keyword evidence="2" id="KW-1185">Reference proteome</keyword>
<reference evidence="1 2" key="1">
    <citation type="journal article" date="2019" name="Sci. Rep.">
        <title>Orb-weaving spider Araneus ventricosus genome elucidates the spidroin gene catalogue.</title>
        <authorList>
            <person name="Kono N."/>
            <person name="Nakamura H."/>
            <person name="Ohtoshi R."/>
            <person name="Moran D.A.P."/>
            <person name="Shinohara A."/>
            <person name="Yoshida Y."/>
            <person name="Fujiwara M."/>
            <person name="Mori M."/>
            <person name="Tomita M."/>
            <person name="Arakawa K."/>
        </authorList>
    </citation>
    <scope>NUCLEOTIDE SEQUENCE [LARGE SCALE GENOMIC DNA]</scope>
</reference>
<evidence type="ECO:0000313" key="1">
    <source>
        <dbReference type="EMBL" id="GBN27578.1"/>
    </source>
</evidence>
<accession>A0A4Y2MK86</accession>
<proteinExistence type="predicted"/>
<dbReference type="AlphaFoldDB" id="A0A4Y2MK86"/>
<sequence>MIRQSKYSAWIFRLVGNPNFRPHRSNSDPISALAAGFDVDRSARGSSVLNKWKPESTFRVPTSGGSSAQKQEVLQKLYTPKFIGNFLLIILVYNHDILKIDSF</sequence>
<dbReference type="Proteomes" id="UP000499080">
    <property type="component" value="Unassembled WGS sequence"/>
</dbReference>